<dbReference type="PANTHER" id="PTHR10948:SF23">
    <property type="entry name" value="TRANSPOSASE INSI FOR INSERTION SEQUENCE ELEMENT IS30A-RELATED"/>
    <property type="match status" value="1"/>
</dbReference>
<dbReference type="InterPro" id="IPR012337">
    <property type="entry name" value="RNaseH-like_sf"/>
</dbReference>
<dbReference type="SUPFAM" id="SSF53098">
    <property type="entry name" value="Ribonuclease H-like"/>
    <property type="match status" value="1"/>
</dbReference>
<dbReference type="PANTHER" id="PTHR10948">
    <property type="entry name" value="TRANSPOSASE"/>
    <property type="match status" value="1"/>
</dbReference>
<dbReference type="Proteomes" id="UP000316208">
    <property type="component" value="Unassembled WGS sequence"/>
</dbReference>
<keyword evidence="2" id="KW-1185">Reference proteome</keyword>
<sequence>MSRQYIINQAVGRGKEFACHEKLENTHGIQVYFGVLNSSWQRGENTKNLLREFLPHDFATDSEEELFHVIDLINNRPRKCLEWKIAYESFMMNCRTFFTIHL</sequence>
<accession>A0ABY3AIF7</accession>
<dbReference type="InterPro" id="IPR051917">
    <property type="entry name" value="Transposase-Integrase"/>
</dbReference>
<gene>
    <name evidence="1" type="ORF">C7Y44_25170</name>
</gene>
<protein>
    <submittedName>
        <fullName evidence="1">IS30 family transposase</fullName>
    </submittedName>
</protein>
<evidence type="ECO:0000313" key="2">
    <source>
        <dbReference type="Proteomes" id="UP000316208"/>
    </source>
</evidence>
<dbReference type="EMBL" id="SADY01000009">
    <property type="protein sequence ID" value="TQR41808.1"/>
    <property type="molecule type" value="Genomic_DNA"/>
</dbReference>
<organism evidence="1 2">
    <name type="scientific">Paenibacillus popilliae</name>
    <name type="common">Bacillus popilliae</name>
    <dbReference type="NCBI Taxonomy" id="78057"/>
    <lineage>
        <taxon>Bacteria</taxon>
        <taxon>Bacillati</taxon>
        <taxon>Bacillota</taxon>
        <taxon>Bacilli</taxon>
        <taxon>Bacillales</taxon>
        <taxon>Paenibacillaceae</taxon>
        <taxon>Paenibacillus</taxon>
    </lineage>
</organism>
<proteinExistence type="predicted"/>
<name>A0ABY3AIF7_PAEPP</name>
<reference evidence="1 2" key="1">
    <citation type="submission" date="2018-03" db="EMBL/GenBank/DDBJ databases">
        <title>Aerobic endospore-forming bacteria genome sequencing and assembly.</title>
        <authorList>
            <person name="Cavalcante D.A."/>
            <person name="Driks A."/>
            <person name="Putonti C."/>
            <person name="De-Souza M.T."/>
        </authorList>
    </citation>
    <scope>NUCLEOTIDE SEQUENCE [LARGE SCALE GENOMIC DNA]</scope>
    <source>
        <strain evidence="1 2">SDF0028</strain>
    </source>
</reference>
<comment type="caution">
    <text evidence="1">The sequence shown here is derived from an EMBL/GenBank/DDBJ whole genome shotgun (WGS) entry which is preliminary data.</text>
</comment>
<evidence type="ECO:0000313" key="1">
    <source>
        <dbReference type="EMBL" id="TQR41808.1"/>
    </source>
</evidence>